<organism evidence="1">
    <name type="scientific">marine sediment metagenome</name>
    <dbReference type="NCBI Taxonomy" id="412755"/>
    <lineage>
        <taxon>unclassified sequences</taxon>
        <taxon>metagenomes</taxon>
        <taxon>ecological metagenomes</taxon>
    </lineage>
</organism>
<gene>
    <name evidence="1" type="ORF">S01H1_44876</name>
</gene>
<reference evidence="1" key="1">
    <citation type="journal article" date="2014" name="Front. Microbiol.">
        <title>High frequency of phylogenetically diverse reductive dehalogenase-homologous genes in deep subseafloor sedimentary metagenomes.</title>
        <authorList>
            <person name="Kawai M."/>
            <person name="Futagami T."/>
            <person name="Toyoda A."/>
            <person name="Takaki Y."/>
            <person name="Nishi S."/>
            <person name="Hori S."/>
            <person name="Arai W."/>
            <person name="Tsubouchi T."/>
            <person name="Morono Y."/>
            <person name="Uchiyama I."/>
            <person name="Ito T."/>
            <person name="Fujiyama A."/>
            <person name="Inagaki F."/>
            <person name="Takami H."/>
        </authorList>
    </citation>
    <scope>NUCLEOTIDE SEQUENCE</scope>
    <source>
        <strain evidence="1">Expedition CK06-06</strain>
    </source>
</reference>
<accession>X0UYI2</accession>
<dbReference type="EMBL" id="BARS01028645">
    <property type="protein sequence ID" value="GAG10904.1"/>
    <property type="molecule type" value="Genomic_DNA"/>
</dbReference>
<proteinExistence type="predicted"/>
<dbReference type="AlphaFoldDB" id="X0UYI2"/>
<comment type="caution">
    <text evidence="1">The sequence shown here is derived from an EMBL/GenBank/DDBJ whole genome shotgun (WGS) entry which is preliminary data.</text>
</comment>
<protein>
    <submittedName>
        <fullName evidence="1">Uncharacterized protein</fullName>
    </submittedName>
</protein>
<sequence>HIQIWYYLTSGVENIVFLKNDRVIGQIKSGSQEKMWQIAKRWIAYARKHPEYQANIEEYISDITHRKLRVGMTREEICLAWGNPLNITYLPPQYALKEEWVYEETPYQKTILTFEKNCLTGWRTKSP</sequence>
<name>X0UYI2_9ZZZZ</name>
<feature type="non-terminal residue" evidence="1">
    <location>
        <position position="1"/>
    </location>
</feature>
<evidence type="ECO:0000313" key="1">
    <source>
        <dbReference type="EMBL" id="GAG10904.1"/>
    </source>
</evidence>